<organism evidence="1 2">
    <name type="scientific">Algoriphagus confluentis</name>
    <dbReference type="NCBI Taxonomy" id="1697556"/>
    <lineage>
        <taxon>Bacteria</taxon>
        <taxon>Pseudomonadati</taxon>
        <taxon>Bacteroidota</taxon>
        <taxon>Cytophagia</taxon>
        <taxon>Cytophagales</taxon>
        <taxon>Cyclobacteriaceae</taxon>
        <taxon>Algoriphagus</taxon>
    </lineage>
</organism>
<protein>
    <recommendedName>
        <fullName evidence="3">Four helix bundle protein</fullName>
    </recommendedName>
</protein>
<keyword evidence="2" id="KW-1185">Reference proteome</keyword>
<comment type="caution">
    <text evidence="1">The sequence shown here is derived from an EMBL/GenBank/DDBJ whole genome shotgun (WGS) entry which is preliminary data.</text>
</comment>
<accession>A0ABQ6PNF8</accession>
<dbReference type="InterPro" id="IPR012657">
    <property type="entry name" value="23S_rRNA-intervening_sequence"/>
</dbReference>
<sequence>MGTISRFQDLEIWEKSSLFSKEIFELAWIGNFEKDFCLKNQINASSGSIADNIAEDSKELGTKSLSISK</sequence>
<dbReference type="Proteomes" id="UP001338309">
    <property type="component" value="Unassembled WGS sequence"/>
</dbReference>
<dbReference type="RefSeq" id="WP_338224217.1">
    <property type="nucleotide sequence ID" value="NZ_BTPD01000006.1"/>
</dbReference>
<dbReference type="Gene3D" id="1.20.1440.60">
    <property type="entry name" value="23S rRNA-intervening sequence"/>
    <property type="match status" value="1"/>
</dbReference>
<evidence type="ECO:0008006" key="3">
    <source>
        <dbReference type="Google" id="ProtNLM"/>
    </source>
</evidence>
<reference evidence="1 2" key="1">
    <citation type="submission" date="2023-08" db="EMBL/GenBank/DDBJ databases">
        <title>Draft genome sequence of Algoriphagus confluentis.</title>
        <authorList>
            <person name="Takatani N."/>
            <person name="Hosokawa M."/>
            <person name="Sawabe T."/>
        </authorList>
    </citation>
    <scope>NUCLEOTIDE SEQUENCE [LARGE SCALE GENOMIC DNA]</scope>
    <source>
        <strain evidence="1 2">NBRC 111222</strain>
    </source>
</reference>
<dbReference type="EMBL" id="BTPD01000006">
    <property type="protein sequence ID" value="GMQ29495.1"/>
    <property type="molecule type" value="Genomic_DNA"/>
</dbReference>
<dbReference type="NCBIfam" id="TIGR02436">
    <property type="entry name" value="four helix bundle protein"/>
    <property type="match status" value="1"/>
</dbReference>
<gene>
    <name evidence="1" type="ORF">Aconfl_21380</name>
</gene>
<proteinExistence type="predicted"/>
<evidence type="ECO:0000313" key="2">
    <source>
        <dbReference type="Proteomes" id="UP001338309"/>
    </source>
</evidence>
<dbReference type="SUPFAM" id="SSF158446">
    <property type="entry name" value="IVS-encoded protein-like"/>
    <property type="match status" value="1"/>
</dbReference>
<name>A0ABQ6PNF8_9BACT</name>
<dbReference type="InterPro" id="IPR036583">
    <property type="entry name" value="23S_rRNA_IVS_sf"/>
</dbReference>
<evidence type="ECO:0000313" key="1">
    <source>
        <dbReference type="EMBL" id="GMQ29495.1"/>
    </source>
</evidence>
<dbReference type="Pfam" id="PF05635">
    <property type="entry name" value="23S_rRNA_IVP"/>
    <property type="match status" value="1"/>
</dbReference>